<dbReference type="InterPro" id="IPR041492">
    <property type="entry name" value="HAD_2"/>
</dbReference>
<evidence type="ECO:0000256" key="2">
    <source>
        <dbReference type="ARBA" id="ARBA00004818"/>
    </source>
</evidence>
<dbReference type="PANTHER" id="PTHR43434:SF1">
    <property type="entry name" value="PHOSPHOGLYCOLATE PHOSPHATASE"/>
    <property type="match status" value="1"/>
</dbReference>
<reference evidence="5" key="1">
    <citation type="submission" date="2022-08" db="EMBL/GenBank/DDBJ databases">
        <authorList>
            <person name="Wang H."/>
        </authorList>
    </citation>
    <scope>NUCLEOTIDE SEQUENCE</scope>
    <source>
        <strain evidence="5">PS10</strain>
    </source>
</reference>
<dbReference type="NCBIfam" id="TIGR01549">
    <property type="entry name" value="HAD-SF-IA-v1"/>
    <property type="match status" value="1"/>
</dbReference>
<proteinExistence type="inferred from homology"/>
<dbReference type="SUPFAM" id="SSF56784">
    <property type="entry name" value="HAD-like"/>
    <property type="match status" value="1"/>
</dbReference>
<name>A0ABT7HQ02_9BACT</name>
<dbReference type="Gene3D" id="3.40.50.1000">
    <property type="entry name" value="HAD superfamily/HAD-like"/>
    <property type="match status" value="1"/>
</dbReference>
<dbReference type="InterPro" id="IPR023214">
    <property type="entry name" value="HAD_sf"/>
</dbReference>
<gene>
    <name evidence="5" type="ORF">NYG85_06285</name>
</gene>
<comment type="catalytic activity">
    <reaction evidence="1">
        <text>2-phosphoglycolate + H2O = glycolate + phosphate</text>
        <dbReference type="Rhea" id="RHEA:14369"/>
        <dbReference type="ChEBI" id="CHEBI:15377"/>
        <dbReference type="ChEBI" id="CHEBI:29805"/>
        <dbReference type="ChEBI" id="CHEBI:43474"/>
        <dbReference type="ChEBI" id="CHEBI:58033"/>
        <dbReference type="EC" id="3.1.3.18"/>
    </reaction>
</comment>
<dbReference type="Pfam" id="PF13419">
    <property type="entry name" value="HAD_2"/>
    <property type="match status" value="1"/>
</dbReference>
<evidence type="ECO:0000256" key="4">
    <source>
        <dbReference type="ARBA" id="ARBA00013078"/>
    </source>
</evidence>
<comment type="caution">
    <text evidence="5">The sequence shown here is derived from an EMBL/GenBank/DDBJ whole genome shotgun (WGS) entry which is preliminary data.</text>
</comment>
<dbReference type="InterPro" id="IPR050155">
    <property type="entry name" value="HAD-like_hydrolase_sf"/>
</dbReference>
<keyword evidence="5" id="KW-0378">Hydrolase</keyword>
<evidence type="ECO:0000256" key="3">
    <source>
        <dbReference type="ARBA" id="ARBA00006171"/>
    </source>
</evidence>
<comment type="similarity">
    <text evidence="3">Belongs to the HAD-like hydrolase superfamily. CbbY/CbbZ/Gph/YieH family.</text>
</comment>
<accession>A0ABT7HQ02</accession>
<comment type="pathway">
    <text evidence="2">Organic acid metabolism; glycolate biosynthesis; glycolate from 2-phosphoglycolate: step 1/1.</text>
</comment>
<sequence>MNKTILFDLDGTLIDSTSAILESFDASFKIHNKPTPSHEKIKSLIGHTLDDMFLALGVMPELVNSYFLAYKEHYHGIYLAQTTLLPYAKEAIVEASKFAKLGIVTTKGSAMLENLLKNLGIFSYFKAIVGRQDVIKPKPDAEPINTALSRLNMLDKKHLAFMIGDTPIDTMAAKNAQITPLSLLCGYSNYEILSQTNDKIFTNPLEAVIFAKNFKE</sequence>
<dbReference type="Proteomes" id="UP001173801">
    <property type="component" value="Unassembled WGS sequence"/>
</dbReference>
<keyword evidence="6" id="KW-1185">Reference proteome</keyword>
<evidence type="ECO:0000313" key="5">
    <source>
        <dbReference type="EMBL" id="MDL0088981.1"/>
    </source>
</evidence>
<dbReference type="InterPro" id="IPR036412">
    <property type="entry name" value="HAD-like_sf"/>
</dbReference>
<dbReference type="PANTHER" id="PTHR43434">
    <property type="entry name" value="PHOSPHOGLYCOLATE PHOSPHATASE"/>
    <property type="match status" value="1"/>
</dbReference>
<dbReference type="SFLD" id="SFLDG01129">
    <property type="entry name" value="C1.5:_HAD__Beta-PGM__Phosphata"/>
    <property type="match status" value="1"/>
</dbReference>
<dbReference type="InterPro" id="IPR023198">
    <property type="entry name" value="PGP-like_dom2"/>
</dbReference>
<dbReference type="EC" id="3.1.3.18" evidence="4"/>
<evidence type="ECO:0000313" key="6">
    <source>
        <dbReference type="Proteomes" id="UP001173801"/>
    </source>
</evidence>
<dbReference type="Gene3D" id="1.10.150.240">
    <property type="entry name" value="Putative phosphatase, domain 2"/>
    <property type="match status" value="1"/>
</dbReference>
<organism evidence="5 6">
    <name type="scientific">Campylobacter gastrosuis</name>
    <dbReference type="NCBI Taxonomy" id="2974576"/>
    <lineage>
        <taxon>Bacteria</taxon>
        <taxon>Pseudomonadati</taxon>
        <taxon>Campylobacterota</taxon>
        <taxon>Epsilonproteobacteria</taxon>
        <taxon>Campylobacterales</taxon>
        <taxon>Campylobacteraceae</taxon>
        <taxon>Campylobacter</taxon>
    </lineage>
</organism>
<dbReference type="RefSeq" id="WP_284937639.1">
    <property type="nucleotide sequence ID" value="NZ_JANURM010000006.1"/>
</dbReference>
<dbReference type="GO" id="GO:0016787">
    <property type="term" value="F:hydrolase activity"/>
    <property type="evidence" value="ECO:0007669"/>
    <property type="project" value="UniProtKB-KW"/>
</dbReference>
<reference evidence="5" key="2">
    <citation type="journal article" date="2023" name="Microorganisms">
        <title>Isolation and Genomic Characteristics of Cat-Borne Campylobacter felis sp. nov. and Sheep-Borne Campylobacter ovis sp. nov.</title>
        <authorList>
            <person name="Wang H."/>
            <person name="Li Y."/>
            <person name="Gu Y."/>
            <person name="Zhou G."/>
            <person name="Chen X."/>
            <person name="Zhang X."/>
            <person name="Shao Z."/>
            <person name="Zhang J."/>
            <person name="Zhang M."/>
        </authorList>
    </citation>
    <scope>NUCLEOTIDE SEQUENCE</scope>
    <source>
        <strain evidence="5">PS10</strain>
    </source>
</reference>
<evidence type="ECO:0000256" key="1">
    <source>
        <dbReference type="ARBA" id="ARBA00000830"/>
    </source>
</evidence>
<dbReference type="InterPro" id="IPR006439">
    <property type="entry name" value="HAD-SF_hydro_IA"/>
</dbReference>
<protein>
    <recommendedName>
        <fullName evidence="4">phosphoglycolate phosphatase</fullName>
        <ecNumber evidence="4">3.1.3.18</ecNumber>
    </recommendedName>
</protein>
<dbReference type="EMBL" id="JANURM010000006">
    <property type="protein sequence ID" value="MDL0088981.1"/>
    <property type="molecule type" value="Genomic_DNA"/>
</dbReference>
<dbReference type="SFLD" id="SFLDS00003">
    <property type="entry name" value="Haloacid_Dehalogenase"/>
    <property type="match status" value="1"/>
</dbReference>